<proteinExistence type="inferred from homology"/>
<reference evidence="5 6" key="2">
    <citation type="journal article" date="2017" name="Genome Biol.">
        <title>New reference genome sequences of hot pepper reveal the massive evolution of plant disease-resistance genes by retroduplication.</title>
        <authorList>
            <person name="Kim S."/>
            <person name="Park J."/>
            <person name="Yeom S.I."/>
            <person name="Kim Y.M."/>
            <person name="Seo E."/>
            <person name="Kim K.T."/>
            <person name="Kim M.S."/>
            <person name="Lee J.M."/>
            <person name="Cheong K."/>
            <person name="Shin H.S."/>
            <person name="Kim S.B."/>
            <person name="Han K."/>
            <person name="Lee J."/>
            <person name="Park M."/>
            <person name="Lee H.A."/>
            <person name="Lee H.Y."/>
            <person name="Lee Y."/>
            <person name="Oh S."/>
            <person name="Lee J.H."/>
            <person name="Choi E."/>
            <person name="Choi E."/>
            <person name="Lee S.E."/>
            <person name="Jeon J."/>
            <person name="Kim H."/>
            <person name="Choi G."/>
            <person name="Song H."/>
            <person name="Lee J."/>
            <person name="Lee S.C."/>
            <person name="Kwon J.K."/>
            <person name="Lee H.Y."/>
            <person name="Koo N."/>
            <person name="Hong Y."/>
            <person name="Kim R.W."/>
            <person name="Kang W.H."/>
            <person name="Huh J.H."/>
            <person name="Kang B.C."/>
            <person name="Yang T.J."/>
            <person name="Lee Y.H."/>
            <person name="Bennetzen J.L."/>
            <person name="Choi D."/>
        </authorList>
    </citation>
    <scope>NUCLEOTIDE SEQUENCE [LARGE SCALE GENOMIC DNA]</scope>
    <source>
        <strain evidence="6">cv. CM334</strain>
    </source>
</reference>
<dbReference type="EMBL" id="AYRZ02000002">
    <property type="protein sequence ID" value="PHT89875.1"/>
    <property type="molecule type" value="Genomic_DNA"/>
</dbReference>
<feature type="domain" description="Ubiquitin-like protease family profile" evidence="4">
    <location>
        <begin position="197"/>
        <end position="395"/>
    </location>
</feature>
<evidence type="ECO:0000256" key="1">
    <source>
        <dbReference type="ARBA" id="ARBA00005234"/>
    </source>
</evidence>
<protein>
    <recommendedName>
        <fullName evidence="4">Ubiquitin-like protease family profile domain-containing protein</fullName>
    </recommendedName>
</protein>
<dbReference type="PANTHER" id="PTHR31470:SF46">
    <property type="entry name" value="ULP1 PROTEASE FAMILY, C-TERMINAL CATALYTIC DOMAIN CONTAINING PROTEIN"/>
    <property type="match status" value="1"/>
</dbReference>
<evidence type="ECO:0000259" key="4">
    <source>
        <dbReference type="PROSITE" id="PS50600"/>
    </source>
</evidence>
<name>A0A2G3A6L0_CAPAN</name>
<dbReference type="Pfam" id="PF02902">
    <property type="entry name" value="Peptidase_C48"/>
    <property type="match status" value="1"/>
</dbReference>
<sequence>MNTGRRNVSKEIIKILTLPLKSWSKPSALIVILYTYYDKKKHSAHPKKGKGKSSDHDDLVSIFGPSFKNKNLIEALKGVNKNISIGLIKLSKDLEAFNSYPWVYESFKMTVQYLLTPLMPKTVNLYDFPWAFMAWAFEAIPYFRQQVNYQEEVSCPRILRWLSAKTDRNTKFLDIFNPPPPQGSNVTVEATIEKHNITVDNPSTAFKEEEKVKPVKWIADGLLKHHAGRKQNDEHYKVKSSLGFDMFDFVVAHLEIKNWFYLMSQSQTCWNDELEVSRNEKRLINIIKGFSISVGLPWHLIDEVYIPINCGDEFHWVLAVVVLQDRRIRVYESMSRTICCGPSSEIQKLAKILPTYLDISGFLDQKVHTNWSTIEAYRDKMGNPFDVQYVEGITQ</sequence>
<comment type="caution">
    <text evidence="5">The sequence shown here is derived from an EMBL/GenBank/DDBJ whole genome shotgun (WGS) entry which is preliminary data.</text>
</comment>
<reference evidence="5 6" key="1">
    <citation type="journal article" date="2014" name="Nat. Genet.">
        <title>Genome sequence of the hot pepper provides insights into the evolution of pungency in Capsicum species.</title>
        <authorList>
            <person name="Kim S."/>
            <person name="Park M."/>
            <person name="Yeom S.I."/>
            <person name="Kim Y.M."/>
            <person name="Lee J.M."/>
            <person name="Lee H.A."/>
            <person name="Seo E."/>
            <person name="Choi J."/>
            <person name="Cheong K."/>
            <person name="Kim K.T."/>
            <person name="Jung K."/>
            <person name="Lee G.W."/>
            <person name="Oh S.K."/>
            <person name="Bae C."/>
            <person name="Kim S.B."/>
            <person name="Lee H.Y."/>
            <person name="Kim S.Y."/>
            <person name="Kim M.S."/>
            <person name="Kang B.C."/>
            <person name="Jo Y.D."/>
            <person name="Yang H.B."/>
            <person name="Jeong H.J."/>
            <person name="Kang W.H."/>
            <person name="Kwon J.K."/>
            <person name="Shin C."/>
            <person name="Lim J.Y."/>
            <person name="Park J.H."/>
            <person name="Huh J.H."/>
            <person name="Kim J.S."/>
            <person name="Kim B.D."/>
            <person name="Cohen O."/>
            <person name="Paran I."/>
            <person name="Suh M.C."/>
            <person name="Lee S.B."/>
            <person name="Kim Y.K."/>
            <person name="Shin Y."/>
            <person name="Noh S.J."/>
            <person name="Park J."/>
            <person name="Seo Y.S."/>
            <person name="Kwon S.Y."/>
            <person name="Kim H.A."/>
            <person name="Park J.M."/>
            <person name="Kim H.J."/>
            <person name="Choi S.B."/>
            <person name="Bosland P.W."/>
            <person name="Reeves G."/>
            <person name="Jo S.H."/>
            <person name="Lee B.W."/>
            <person name="Cho H.T."/>
            <person name="Choi H.S."/>
            <person name="Lee M.S."/>
            <person name="Yu Y."/>
            <person name="Do Choi Y."/>
            <person name="Park B.S."/>
            <person name="van Deynze A."/>
            <person name="Ashrafi H."/>
            <person name="Hill T."/>
            <person name="Kim W.T."/>
            <person name="Pai H.S."/>
            <person name="Ahn H.K."/>
            <person name="Yeam I."/>
            <person name="Giovannoni J.J."/>
            <person name="Rose J.K."/>
            <person name="Sorensen I."/>
            <person name="Lee S.J."/>
            <person name="Kim R.W."/>
            <person name="Choi I.Y."/>
            <person name="Choi B.S."/>
            <person name="Lim J.S."/>
            <person name="Lee Y.H."/>
            <person name="Choi D."/>
        </authorList>
    </citation>
    <scope>NUCLEOTIDE SEQUENCE [LARGE SCALE GENOMIC DNA]</scope>
    <source>
        <strain evidence="6">cv. CM334</strain>
    </source>
</reference>
<gene>
    <name evidence="5" type="ORF">T459_04988</name>
</gene>
<keyword evidence="6" id="KW-1185">Reference proteome</keyword>
<evidence type="ECO:0000256" key="3">
    <source>
        <dbReference type="ARBA" id="ARBA00022801"/>
    </source>
</evidence>
<dbReference type="PANTHER" id="PTHR31470">
    <property type="entry name" value="CYSTEINE PROTEINASES SUPERFAMILY PROTEIN-RELATED-RELATED"/>
    <property type="match status" value="1"/>
</dbReference>
<dbReference type="InterPro" id="IPR038765">
    <property type="entry name" value="Papain-like_cys_pep_sf"/>
</dbReference>
<organism evidence="5 6">
    <name type="scientific">Capsicum annuum</name>
    <name type="common">Capsicum pepper</name>
    <dbReference type="NCBI Taxonomy" id="4072"/>
    <lineage>
        <taxon>Eukaryota</taxon>
        <taxon>Viridiplantae</taxon>
        <taxon>Streptophyta</taxon>
        <taxon>Embryophyta</taxon>
        <taxon>Tracheophyta</taxon>
        <taxon>Spermatophyta</taxon>
        <taxon>Magnoliopsida</taxon>
        <taxon>eudicotyledons</taxon>
        <taxon>Gunneridae</taxon>
        <taxon>Pentapetalae</taxon>
        <taxon>asterids</taxon>
        <taxon>lamiids</taxon>
        <taxon>Solanales</taxon>
        <taxon>Solanaceae</taxon>
        <taxon>Solanoideae</taxon>
        <taxon>Capsiceae</taxon>
        <taxon>Capsicum</taxon>
    </lineage>
</organism>
<dbReference type="SUPFAM" id="SSF54001">
    <property type="entry name" value="Cysteine proteinases"/>
    <property type="match status" value="1"/>
</dbReference>
<dbReference type="GO" id="GO:0006508">
    <property type="term" value="P:proteolysis"/>
    <property type="evidence" value="ECO:0007669"/>
    <property type="project" value="UniProtKB-KW"/>
</dbReference>
<evidence type="ECO:0000313" key="5">
    <source>
        <dbReference type="EMBL" id="PHT89875.1"/>
    </source>
</evidence>
<evidence type="ECO:0000313" key="6">
    <source>
        <dbReference type="Proteomes" id="UP000222542"/>
    </source>
</evidence>
<evidence type="ECO:0000256" key="2">
    <source>
        <dbReference type="ARBA" id="ARBA00022670"/>
    </source>
</evidence>
<dbReference type="Proteomes" id="UP000222542">
    <property type="component" value="Unassembled WGS sequence"/>
</dbReference>
<dbReference type="PROSITE" id="PS50600">
    <property type="entry name" value="ULP_PROTEASE"/>
    <property type="match status" value="1"/>
</dbReference>
<keyword evidence="3" id="KW-0378">Hydrolase</keyword>
<dbReference type="Gramene" id="PHT89875">
    <property type="protein sequence ID" value="PHT89875"/>
    <property type="gene ID" value="T459_04988"/>
</dbReference>
<dbReference type="InterPro" id="IPR003653">
    <property type="entry name" value="Peptidase_C48_C"/>
</dbReference>
<accession>A0A2G3A6L0</accession>
<dbReference type="AlphaFoldDB" id="A0A2G3A6L0"/>
<dbReference type="Gene3D" id="3.40.395.10">
    <property type="entry name" value="Adenoviral Proteinase, Chain A"/>
    <property type="match status" value="1"/>
</dbReference>
<comment type="similarity">
    <text evidence="1">Belongs to the peptidase C48 family.</text>
</comment>
<dbReference type="GO" id="GO:0008234">
    <property type="term" value="F:cysteine-type peptidase activity"/>
    <property type="evidence" value="ECO:0007669"/>
    <property type="project" value="InterPro"/>
</dbReference>
<keyword evidence="2" id="KW-0645">Protease</keyword>